<keyword evidence="7 14" id="KW-0560">Oxidoreductase</keyword>
<evidence type="ECO:0000256" key="9">
    <source>
        <dbReference type="ARBA" id="ARBA00023160"/>
    </source>
</evidence>
<dbReference type="PRINTS" id="PR00080">
    <property type="entry name" value="SDRFAMILY"/>
</dbReference>
<evidence type="ECO:0000313" key="17">
    <source>
        <dbReference type="Proteomes" id="UP001198182"/>
    </source>
</evidence>
<evidence type="ECO:0000256" key="12">
    <source>
        <dbReference type="PIRSR" id="PIRSR611284-1"/>
    </source>
</evidence>
<dbReference type="Pfam" id="PF13561">
    <property type="entry name" value="adh_short_C2"/>
    <property type="match status" value="1"/>
</dbReference>
<evidence type="ECO:0000256" key="11">
    <source>
        <dbReference type="ARBA" id="ARBA00048508"/>
    </source>
</evidence>
<dbReference type="PANTHER" id="PTHR42879">
    <property type="entry name" value="3-OXOACYL-(ACYL-CARRIER-PROTEIN) REDUCTASE"/>
    <property type="match status" value="1"/>
</dbReference>
<organism evidence="16 17">
    <name type="scientific">Hominifimenecus microfluidus</name>
    <dbReference type="NCBI Taxonomy" id="2885348"/>
    <lineage>
        <taxon>Bacteria</taxon>
        <taxon>Bacillati</taxon>
        <taxon>Bacillota</taxon>
        <taxon>Clostridia</taxon>
        <taxon>Lachnospirales</taxon>
        <taxon>Lachnospiraceae</taxon>
        <taxon>Hominifimenecus</taxon>
    </lineage>
</organism>
<evidence type="ECO:0000259" key="15">
    <source>
        <dbReference type="SMART" id="SM00822"/>
    </source>
</evidence>
<feature type="binding site" evidence="13">
    <location>
        <begin position="16"/>
        <end position="19"/>
    </location>
    <ligand>
        <name>NADP(+)</name>
        <dbReference type="ChEBI" id="CHEBI:58349"/>
    </ligand>
</feature>
<dbReference type="NCBIfam" id="NF009466">
    <property type="entry name" value="PRK12826.1-2"/>
    <property type="match status" value="1"/>
</dbReference>
<dbReference type="Proteomes" id="UP001198182">
    <property type="component" value="Unassembled WGS sequence"/>
</dbReference>
<dbReference type="GO" id="GO:0006633">
    <property type="term" value="P:fatty acid biosynthetic process"/>
    <property type="evidence" value="ECO:0007669"/>
    <property type="project" value="UniProtKB-KW"/>
</dbReference>
<feature type="binding site" evidence="13">
    <location>
        <position position="192"/>
    </location>
    <ligand>
        <name>NADP(+)</name>
        <dbReference type="ChEBI" id="CHEBI:58349"/>
    </ligand>
</feature>
<evidence type="ECO:0000256" key="4">
    <source>
        <dbReference type="ARBA" id="ARBA00022516"/>
    </source>
</evidence>
<evidence type="ECO:0000256" key="14">
    <source>
        <dbReference type="RuleBase" id="RU366074"/>
    </source>
</evidence>
<dbReference type="SMART" id="SM00822">
    <property type="entry name" value="PKS_KR"/>
    <property type="match status" value="1"/>
</dbReference>
<feature type="binding site" evidence="13">
    <location>
        <begin position="159"/>
        <end position="163"/>
    </location>
    <ligand>
        <name>NADP(+)</name>
        <dbReference type="ChEBI" id="CHEBI:58349"/>
    </ligand>
</feature>
<comment type="caution">
    <text evidence="16">The sequence shown here is derived from an EMBL/GenBank/DDBJ whole genome shotgun (WGS) entry which is preliminary data.</text>
</comment>
<comment type="catalytic activity">
    <reaction evidence="11 14">
        <text>a (3R)-hydroxyacyl-[ACP] + NADP(+) = a 3-oxoacyl-[ACP] + NADPH + H(+)</text>
        <dbReference type="Rhea" id="RHEA:17397"/>
        <dbReference type="Rhea" id="RHEA-COMP:9916"/>
        <dbReference type="Rhea" id="RHEA-COMP:9945"/>
        <dbReference type="ChEBI" id="CHEBI:15378"/>
        <dbReference type="ChEBI" id="CHEBI:57783"/>
        <dbReference type="ChEBI" id="CHEBI:58349"/>
        <dbReference type="ChEBI" id="CHEBI:78776"/>
        <dbReference type="ChEBI" id="CHEBI:78827"/>
        <dbReference type="EC" id="1.1.1.100"/>
    </reaction>
</comment>
<gene>
    <name evidence="16" type="primary">fabG</name>
    <name evidence="16" type="ORF">LKD81_10910</name>
</gene>
<comment type="pathway">
    <text evidence="2 14">Lipid metabolism; fatty acid biosynthesis.</text>
</comment>
<dbReference type="GO" id="GO:0004316">
    <property type="term" value="F:3-oxoacyl-[acyl-carrier-protein] reductase (NADPH) activity"/>
    <property type="evidence" value="ECO:0007669"/>
    <property type="project" value="UniProtKB-UniRule"/>
</dbReference>
<evidence type="ECO:0000256" key="6">
    <source>
        <dbReference type="ARBA" id="ARBA00022857"/>
    </source>
</evidence>
<dbReference type="CDD" id="cd05333">
    <property type="entry name" value="BKR_SDR_c"/>
    <property type="match status" value="1"/>
</dbReference>
<keyword evidence="8 14" id="KW-0443">Lipid metabolism</keyword>
<keyword evidence="17" id="KW-1185">Reference proteome</keyword>
<protein>
    <recommendedName>
        <fullName evidence="14">3-oxoacyl-[acyl-carrier-protein] reductase</fullName>
        <ecNumber evidence="14">1.1.1.100</ecNumber>
    </recommendedName>
</protein>
<dbReference type="InterPro" id="IPR057326">
    <property type="entry name" value="KR_dom"/>
</dbReference>
<feature type="active site" description="Proton acceptor" evidence="12">
    <location>
        <position position="159"/>
    </location>
</feature>
<feature type="binding site" evidence="13">
    <location>
        <position position="94"/>
    </location>
    <ligand>
        <name>NADP(+)</name>
        <dbReference type="ChEBI" id="CHEBI:58349"/>
    </ligand>
</feature>
<dbReference type="EMBL" id="JAJEQR010000031">
    <property type="protein sequence ID" value="MCC2231503.1"/>
    <property type="molecule type" value="Genomic_DNA"/>
</dbReference>
<keyword evidence="10" id="KW-0753">Steroid metabolism</keyword>
<dbReference type="NCBIfam" id="TIGR01830">
    <property type="entry name" value="3oxo_ACP_reduc"/>
    <property type="match status" value="1"/>
</dbReference>
<dbReference type="PANTHER" id="PTHR42879:SF2">
    <property type="entry name" value="3-OXOACYL-[ACYL-CARRIER-PROTEIN] REDUCTASE FABG"/>
    <property type="match status" value="1"/>
</dbReference>
<evidence type="ECO:0000256" key="5">
    <source>
        <dbReference type="ARBA" id="ARBA00022832"/>
    </source>
</evidence>
<dbReference type="Gene3D" id="3.40.50.720">
    <property type="entry name" value="NAD(P)-binding Rossmann-like Domain"/>
    <property type="match status" value="1"/>
</dbReference>
<keyword evidence="4 14" id="KW-0444">Lipid biosynthesis</keyword>
<keyword evidence="9 14" id="KW-0275">Fatty acid biosynthesis</keyword>
<keyword evidence="5 14" id="KW-0276">Fatty acid metabolism</keyword>
<evidence type="ECO:0000256" key="2">
    <source>
        <dbReference type="ARBA" id="ARBA00005194"/>
    </source>
</evidence>
<keyword evidence="6 13" id="KW-0521">NADP</keyword>
<dbReference type="PROSITE" id="PS00061">
    <property type="entry name" value="ADH_SHORT"/>
    <property type="match status" value="1"/>
</dbReference>
<dbReference type="NCBIfam" id="NF005559">
    <property type="entry name" value="PRK07231.1"/>
    <property type="match status" value="1"/>
</dbReference>
<dbReference type="InterPro" id="IPR036291">
    <property type="entry name" value="NAD(P)-bd_dom_sf"/>
</dbReference>
<dbReference type="NCBIfam" id="NF004198">
    <property type="entry name" value="PRK05653.1-3"/>
    <property type="match status" value="1"/>
</dbReference>
<dbReference type="AlphaFoldDB" id="A0AAE3JFM0"/>
<comment type="function">
    <text evidence="1 14">Catalyzes the NADPH-dependent reduction of beta-ketoacyl-ACP substrates to beta-hydroxyacyl-ACP products, the first reductive step in the elongation cycle of fatty acid biosynthesis.</text>
</comment>
<dbReference type="GO" id="GO:0008202">
    <property type="term" value="P:steroid metabolic process"/>
    <property type="evidence" value="ECO:0007669"/>
    <property type="project" value="UniProtKB-KW"/>
</dbReference>
<evidence type="ECO:0000313" key="16">
    <source>
        <dbReference type="EMBL" id="MCC2231503.1"/>
    </source>
</evidence>
<dbReference type="FunFam" id="3.40.50.720:FF:000037">
    <property type="entry name" value="3-oxoacyl-[acyl-carrier-protein] reductase FabG"/>
    <property type="match status" value="1"/>
</dbReference>
<feature type="domain" description="Ketoreductase" evidence="15">
    <location>
        <begin position="10"/>
        <end position="190"/>
    </location>
</feature>
<evidence type="ECO:0000256" key="13">
    <source>
        <dbReference type="PIRSR" id="PIRSR611284-2"/>
    </source>
</evidence>
<evidence type="ECO:0000256" key="10">
    <source>
        <dbReference type="ARBA" id="ARBA00023221"/>
    </source>
</evidence>
<dbReference type="GO" id="GO:0051287">
    <property type="term" value="F:NAD binding"/>
    <property type="evidence" value="ECO:0007669"/>
    <property type="project" value="UniProtKB-UniRule"/>
</dbReference>
<comment type="similarity">
    <text evidence="3 14">Belongs to the short-chain dehydrogenases/reductases (SDR) family.</text>
</comment>
<evidence type="ECO:0000256" key="7">
    <source>
        <dbReference type="ARBA" id="ARBA00023002"/>
    </source>
</evidence>
<dbReference type="InterPro" id="IPR050259">
    <property type="entry name" value="SDR"/>
</dbReference>
<reference evidence="16" key="1">
    <citation type="submission" date="2021-10" db="EMBL/GenBank/DDBJ databases">
        <title>Anaerobic single-cell dispensing facilitates the cultivation of human gut bacteria.</title>
        <authorList>
            <person name="Afrizal A."/>
        </authorList>
    </citation>
    <scope>NUCLEOTIDE SEQUENCE</scope>
    <source>
        <strain evidence="16">CLA-AA-H215</strain>
    </source>
</reference>
<name>A0AAE3JFM0_9FIRM</name>
<dbReference type="SUPFAM" id="SSF51735">
    <property type="entry name" value="NAD(P)-binding Rossmann-fold domains"/>
    <property type="match status" value="1"/>
</dbReference>
<dbReference type="InterPro" id="IPR020904">
    <property type="entry name" value="Sc_DH/Rdtase_CS"/>
</dbReference>
<evidence type="ECO:0000256" key="8">
    <source>
        <dbReference type="ARBA" id="ARBA00023098"/>
    </source>
</evidence>
<dbReference type="InterPro" id="IPR002347">
    <property type="entry name" value="SDR_fam"/>
</dbReference>
<dbReference type="RefSeq" id="WP_308454021.1">
    <property type="nucleotide sequence ID" value="NZ_JAJEQR010000031.1"/>
</dbReference>
<accession>A0AAE3JFM0</accession>
<evidence type="ECO:0000256" key="3">
    <source>
        <dbReference type="ARBA" id="ARBA00006484"/>
    </source>
</evidence>
<dbReference type="EC" id="1.1.1.100" evidence="14"/>
<dbReference type="PRINTS" id="PR00081">
    <property type="entry name" value="GDHRDH"/>
</dbReference>
<dbReference type="NCBIfam" id="NF047420">
    <property type="entry name" value="EF_P_mod_YmfI"/>
    <property type="match status" value="1"/>
</dbReference>
<proteinExistence type="inferred from homology"/>
<evidence type="ECO:0000256" key="1">
    <source>
        <dbReference type="ARBA" id="ARBA00002607"/>
    </source>
</evidence>
<dbReference type="InterPro" id="IPR011284">
    <property type="entry name" value="3oxo_ACP_reduc"/>
</dbReference>
<dbReference type="NCBIfam" id="NF004200">
    <property type="entry name" value="PRK05653.1-5"/>
    <property type="match status" value="1"/>
</dbReference>
<comment type="subunit">
    <text evidence="14">Homotetramer.</text>
</comment>
<dbReference type="NCBIfam" id="NF004199">
    <property type="entry name" value="PRK05653.1-4"/>
    <property type="match status" value="1"/>
</dbReference>
<sequence>MEKETENDKKIALVTGGSRGIGAAIARRLAADGFHVIVNYNGSAGKAEALCEEIHSKGGSAESLQADVSKKEEVEAMFSSILQAHSHLDVLVNNAGITRDGLLLRMSEADFEQVLNTNLKGAFLCLQAAVRPMMKQRSGRIINISSVSGVAGNAGQANYSAAKAGILGLTKSAAKELASRNITVNAIAPGFIETDMTAALSERVREAILAQIPLARFGQAEDVAAAAAFLASEESRYMTGQTLHVDGGMFM</sequence>